<organism evidence="1 2">
    <name type="scientific">Akanthomyces muscarius</name>
    <name type="common">Entomopathogenic fungus</name>
    <name type="synonym">Lecanicillium muscarium</name>
    <dbReference type="NCBI Taxonomy" id="2231603"/>
    <lineage>
        <taxon>Eukaryota</taxon>
        <taxon>Fungi</taxon>
        <taxon>Dikarya</taxon>
        <taxon>Ascomycota</taxon>
        <taxon>Pezizomycotina</taxon>
        <taxon>Sordariomycetes</taxon>
        <taxon>Hypocreomycetidae</taxon>
        <taxon>Hypocreales</taxon>
        <taxon>Cordycipitaceae</taxon>
        <taxon>Akanthomyces</taxon>
    </lineage>
</organism>
<gene>
    <name evidence="1" type="ORF">LMH87_007451</name>
</gene>
<protein>
    <submittedName>
        <fullName evidence="1">Uncharacterized protein</fullName>
    </submittedName>
</protein>
<reference evidence="1" key="1">
    <citation type="journal article" date="2023" name="Access Microbiol">
        <title>De-novo genome assembly for Akanthomyces muscarius, a biocontrol agent of insect agricultural pests.</title>
        <authorList>
            <person name="Erdos Z."/>
            <person name="Studholme D.J."/>
            <person name="Raymond B."/>
            <person name="Sharma M."/>
        </authorList>
    </citation>
    <scope>NUCLEOTIDE SEQUENCE</scope>
    <source>
        <strain evidence="1">Ve6</strain>
    </source>
</reference>
<proteinExistence type="predicted"/>
<comment type="caution">
    <text evidence="1">The sequence shown here is derived from an EMBL/GenBank/DDBJ whole genome shotgun (WGS) entry which is preliminary data.</text>
</comment>
<keyword evidence="2" id="KW-1185">Reference proteome</keyword>
<evidence type="ECO:0000313" key="1">
    <source>
        <dbReference type="EMBL" id="KAJ4165838.1"/>
    </source>
</evidence>
<dbReference type="EMBL" id="JAJHUN010000001">
    <property type="protein sequence ID" value="KAJ4165838.1"/>
    <property type="molecule type" value="Genomic_DNA"/>
</dbReference>
<dbReference type="GeneID" id="80894610"/>
<evidence type="ECO:0000313" key="2">
    <source>
        <dbReference type="Proteomes" id="UP001144673"/>
    </source>
</evidence>
<dbReference type="KEGG" id="amus:LMH87_007451"/>
<dbReference type="Proteomes" id="UP001144673">
    <property type="component" value="Chromosome 1"/>
</dbReference>
<sequence>MAVADAKNCTFIGAPPCINELGCYSTWIRCSDWDTVLNRTKRRRIPSVLERVPVDQDGTLYLANKGPWFGQDS</sequence>
<dbReference type="RefSeq" id="XP_056060753.1">
    <property type="nucleotide sequence ID" value="XM_056192543.1"/>
</dbReference>
<dbReference type="AlphaFoldDB" id="A0A9W8QQT5"/>
<name>A0A9W8QQT5_AKAMU</name>
<accession>A0A9W8QQT5</accession>